<feature type="transmembrane region" description="Helical" evidence="2">
    <location>
        <begin position="564"/>
        <end position="585"/>
    </location>
</feature>
<dbReference type="InterPro" id="IPR016024">
    <property type="entry name" value="ARM-type_fold"/>
</dbReference>
<keyword evidence="1" id="KW-0175">Coiled coil</keyword>
<accession>A0A2H5BLM6</accession>
<feature type="transmembrane region" description="Helical" evidence="2">
    <location>
        <begin position="793"/>
        <end position="815"/>
    </location>
</feature>
<dbReference type="EMBL" id="MG593802">
    <property type="protein sequence ID" value="AUG87203.1"/>
    <property type="molecule type" value="Genomic_DNA"/>
</dbReference>
<sequence length="1335" mass="140959">MPQGQVIGRVSVKVLPDTSEFRSKTNRELDKIEKKLKVEVQVVPNMRGFERDLLTEVGKISQRNRQSDARKVKLYTRLDTSTMTGEIAKAVRRYNAKAQSGSKVQLQTELNTGTIKLRISDESLRDMTDQLKDWRDRNSPQKIKIEPDFSAFGSAAVNARLAMLTRPRTVSIVPTLNNAAVAKVATALAALSGIRVLNNLFTRFRDILSNLDKNVPVIGSLAMAVAGLASAGLAGASNLFALSASLAQIGPTVALLPGLLGGFAVGIGVTVAALKDFNKVFPEVKGALSELQNIISENFWAKAEEPIRNMVDTLLPKFRDGIAQTATQLGGFFGAFADALGTSLEPALDQMFLDLSESIKSATDGTEAFANIIAVLGEVGTSYLPRLADWFVKISQQFSDFLDRKGENGIKKEIDEGIQALKDLGGVLYNTYGILSGIAHAATQAGGTSLSTLNQALKDIHNTVDSDGFQTGLTEVFKAAHTAMDNIANGAGPAVKALFIELGQLLTTILPVAGEAIGVALGAIADALNQPAVTDGVKAMFDGLLAAVQLLAPAMAPLGQALGALMQLVAAMLPVFAQLVSTAVIPLADAFAQLAPTLAPIVAVFGGALTAAFAALAPLITTLVSALGPIVTMVADALAPILPVLAAVLQQVAAALQPLIEKALQIVTAVLKPLLPIISQVVAEYLPALGDMFTRLVEAVQPFLDALMGIVNIVMPILVPVIGFLIEILAGALIGAIGAVAQVLEGLKTFFVGVWDYIVGYFTMIWGIFEGIFTGNWDTFFQGFDQLWEGIKGIFSGAWDIIIGLLKWFLNVGILGAAGKAFTAIKALFTAAWGAIKGIFTGAFAAIRGYISLFFTGAKGLVKDGLSAIGKFFSDGWKAITGYIRLFFTGAKQLVLDGLSAVKRFFVDGWNSIRTTAASKLNALVTTIAEWIGKAVNKVKELPGKAKAALSSLGSTLKNAGIQLIQGLINGISSMFGKVKSKLGDLTSKLTDWKGPLPKDKKLLYNAGVVIIKGLVKGLESQFDTVKKTLGELTGLIGKAKVSKAFTDRLKRDQASLNKLLSQWDGIQKKLDSARKSLADLKEAKADYAANIAGRIVDAADVTDMEGGFKGIIEQLQQSVAQARHFAEVLAKLKKLGLNSETFDQLAQAGPEAGMAAAEAILAAGKSGVNQVNELEKQLQEAAAKVGKTASEVMYDNGIHMAEGLVKGLESQADKIEKTMLRISEAMVKAIKKALGIHSPSRVLKRIGSYVGQGFQLGLLGEKAGIAKAVEDSLLIGATSNSTARNVASAVGSALSNAPSRGGESKTLIYNAAPGSSLGSEEDLFAAANRARFGW</sequence>
<organism evidence="3 4">
    <name type="scientific">Streptomyces phage Omar</name>
    <dbReference type="NCBI Taxonomy" id="2059882"/>
    <lineage>
        <taxon>Viruses</taxon>
        <taxon>Duplodnaviria</taxon>
        <taxon>Heunggongvirae</taxon>
        <taxon>Uroviricota</taxon>
        <taxon>Caudoviricetes</taxon>
        <taxon>Arquatrovirinae</taxon>
        <taxon>Omarvirus</taxon>
        <taxon>Omarvirus omar</taxon>
    </lineage>
</organism>
<keyword evidence="2" id="KW-0472">Membrane</keyword>
<feature type="coiled-coil region" evidence="1">
    <location>
        <begin position="1172"/>
        <end position="1226"/>
    </location>
</feature>
<feature type="transmembrane region" description="Helical" evidence="2">
    <location>
        <begin position="710"/>
        <end position="738"/>
    </location>
</feature>
<feature type="transmembrane region" description="Helical" evidence="2">
    <location>
        <begin position="176"/>
        <end position="197"/>
    </location>
</feature>
<evidence type="ECO:0000256" key="1">
    <source>
        <dbReference type="SAM" id="Coils"/>
    </source>
</evidence>
<feature type="transmembrane region" description="Helical" evidence="2">
    <location>
        <begin position="626"/>
        <end position="649"/>
    </location>
</feature>
<feature type="transmembrane region" description="Helical" evidence="2">
    <location>
        <begin position="597"/>
        <end position="620"/>
    </location>
</feature>
<feature type="transmembrane region" description="Helical" evidence="2">
    <location>
        <begin position="253"/>
        <end position="274"/>
    </location>
</feature>
<evidence type="ECO:0000313" key="3">
    <source>
        <dbReference type="EMBL" id="AUG87203.1"/>
    </source>
</evidence>
<keyword evidence="2" id="KW-1133">Transmembrane helix</keyword>
<feature type="transmembrane region" description="Helical" evidence="2">
    <location>
        <begin position="217"/>
        <end position="241"/>
    </location>
</feature>
<name>A0A2H5BLM6_9CAUD</name>
<keyword evidence="2" id="KW-0812">Transmembrane</keyword>
<evidence type="ECO:0000256" key="2">
    <source>
        <dbReference type="SAM" id="Phobius"/>
    </source>
</evidence>
<proteinExistence type="predicted"/>
<feature type="transmembrane region" description="Helical" evidence="2">
    <location>
        <begin position="827"/>
        <end position="851"/>
    </location>
</feature>
<evidence type="ECO:0000313" key="4">
    <source>
        <dbReference type="Proteomes" id="UP000241892"/>
    </source>
</evidence>
<dbReference type="SUPFAM" id="SSF48371">
    <property type="entry name" value="ARM repeat"/>
    <property type="match status" value="1"/>
</dbReference>
<reference evidence="4" key="1">
    <citation type="submission" date="2017-11" db="EMBL/GenBank/DDBJ databases">
        <authorList>
            <person name="Han C.G."/>
        </authorList>
    </citation>
    <scope>NUCLEOTIDE SEQUENCE [LARGE SCALE GENOMIC DNA]</scope>
</reference>
<feature type="transmembrane region" description="Helical" evidence="2">
    <location>
        <begin position="750"/>
        <end position="773"/>
    </location>
</feature>
<protein>
    <submittedName>
        <fullName evidence="3">Tape measure protein</fullName>
    </submittedName>
</protein>
<gene>
    <name evidence="3" type="ORF">SEA_OMAR_19</name>
</gene>
<dbReference type="Proteomes" id="UP000241892">
    <property type="component" value="Segment"/>
</dbReference>
<keyword evidence="4" id="KW-1185">Reference proteome</keyword>